<sequence>MQSPMFISRRANLRRLYLHLRRLDILSKLLATRPDTKWVPVLLTNVQFFIFSTFYPVGNGILPQYLIEKRSMYSLAINQQNGKKYEDNLCLFRCLAVHNGYDLLSLETPTKDYYKKWVKLTKPSKQFSGVAIEQFPDFETCYKVNLEVYSLGEDGTCQSIYKSRGRHDSTLYVNLYENHASYIKNFSCYAKKFQCKTCERHFPTSFNLHRHQANCDNKTKYVYPGGFFKSNQTVFKKLEHYDVNVPVEDRSFPWFIVYDFEAMLQKVEQDQTQHLKWTQRHIPVSVSICSNVPGYNEPCCIINSDTDQLVSSMIEYIQQITNKVGDLAKEKWGWILDKLTTKECTGGSDDVSVKMQKSANQRILAEFEKYQTQVPVLGFNSAKYDVNLIRKVLAKHLCLHQDENSVVKKNNAYMCISSPNLKFMDIMQFLAPGTSYSKFLKAYGVEEQKGFFPYEWFDDISKLNHTELPPHDSFYSSLKNTNITDEQFQLCKHIWQEKQMNTFNDFLIWYNNLDVAPFVKAVESFQQFYFQKKIDVFKSAISIPGVARQMFFNTAQEVGVSFAVFDKPSEDLYNTFRTGIISGPSLVFTRHHKAGETKIRGGKYCQKIVGYDANSLYLWALDQPMPVGPYVRRQNSTGFKPDVRDKYMSAYHWMDFLNQNGAQIQHRFNCGQEKYVGKYPVDGYDVSENTIYQFQGCFFHGHNACTLTRNIKSKKWWNTREQKFKKT</sequence>
<evidence type="ECO:0000313" key="2">
    <source>
        <dbReference type="Proteomes" id="UP001217089"/>
    </source>
</evidence>
<proteinExistence type="predicted"/>
<dbReference type="PANTHER" id="PTHR33206:SF1">
    <property type="entry name" value="DNA-DIRECTED DNA POLYMERASE"/>
    <property type="match status" value="1"/>
</dbReference>
<dbReference type="Proteomes" id="UP001217089">
    <property type="component" value="Unassembled WGS sequence"/>
</dbReference>
<accession>A0ABQ9E4S2</accession>
<dbReference type="EMBL" id="JARBDR010000919">
    <property type="protein sequence ID" value="KAJ8300324.1"/>
    <property type="molecule type" value="Genomic_DNA"/>
</dbReference>
<gene>
    <name evidence="1" type="ORF">KUTeg_021843</name>
</gene>
<comment type="caution">
    <text evidence="1">The sequence shown here is derived from an EMBL/GenBank/DDBJ whole genome shotgun (WGS) entry which is preliminary data.</text>
</comment>
<evidence type="ECO:0008006" key="3">
    <source>
        <dbReference type="Google" id="ProtNLM"/>
    </source>
</evidence>
<keyword evidence="2" id="KW-1185">Reference proteome</keyword>
<dbReference type="PANTHER" id="PTHR33206">
    <property type="entry name" value="PROTEIN CBG10425"/>
    <property type="match status" value="1"/>
</dbReference>
<organism evidence="1 2">
    <name type="scientific">Tegillarca granosa</name>
    <name type="common">Malaysian cockle</name>
    <name type="synonym">Anadara granosa</name>
    <dbReference type="NCBI Taxonomy" id="220873"/>
    <lineage>
        <taxon>Eukaryota</taxon>
        <taxon>Metazoa</taxon>
        <taxon>Spiralia</taxon>
        <taxon>Lophotrochozoa</taxon>
        <taxon>Mollusca</taxon>
        <taxon>Bivalvia</taxon>
        <taxon>Autobranchia</taxon>
        <taxon>Pteriomorphia</taxon>
        <taxon>Arcoida</taxon>
        <taxon>Arcoidea</taxon>
        <taxon>Arcidae</taxon>
        <taxon>Tegillarca</taxon>
    </lineage>
</organism>
<protein>
    <recommendedName>
        <fullName evidence="3">DNA-directed DNA polymerase</fullName>
    </recommendedName>
</protein>
<name>A0ABQ9E4S2_TEGGR</name>
<reference evidence="1 2" key="1">
    <citation type="submission" date="2022-12" db="EMBL/GenBank/DDBJ databases">
        <title>Chromosome-level genome of Tegillarca granosa.</title>
        <authorList>
            <person name="Kim J."/>
        </authorList>
    </citation>
    <scope>NUCLEOTIDE SEQUENCE [LARGE SCALE GENOMIC DNA]</scope>
    <source>
        <strain evidence="1">Teg-2019</strain>
        <tissue evidence="1">Adductor muscle</tissue>
    </source>
</reference>
<evidence type="ECO:0000313" key="1">
    <source>
        <dbReference type="EMBL" id="KAJ8300324.1"/>
    </source>
</evidence>